<dbReference type="GeneID" id="66977419"/>
<feature type="compositionally biased region" description="Low complexity" evidence="1">
    <location>
        <begin position="267"/>
        <end position="279"/>
    </location>
</feature>
<evidence type="ECO:0000313" key="2">
    <source>
        <dbReference type="EMBL" id="BCR83060.1"/>
    </source>
</evidence>
<name>A0A7R7ZHW9_ASPCH</name>
<proteinExistence type="predicted"/>
<organism evidence="2 3">
    <name type="scientific">Aspergillus chevalieri</name>
    <name type="common">Eurotium chevalieri</name>
    <dbReference type="NCBI Taxonomy" id="182096"/>
    <lineage>
        <taxon>Eukaryota</taxon>
        <taxon>Fungi</taxon>
        <taxon>Dikarya</taxon>
        <taxon>Ascomycota</taxon>
        <taxon>Pezizomycotina</taxon>
        <taxon>Eurotiomycetes</taxon>
        <taxon>Eurotiomycetidae</taxon>
        <taxon>Eurotiales</taxon>
        <taxon>Aspergillaceae</taxon>
        <taxon>Aspergillus</taxon>
        <taxon>Aspergillus subgen. Aspergillus</taxon>
    </lineage>
</organism>
<dbReference type="AlphaFoldDB" id="A0A7R7ZHW9"/>
<keyword evidence="3" id="KW-1185">Reference proteome</keyword>
<dbReference type="RefSeq" id="XP_043131582.1">
    <property type="nucleotide sequence ID" value="XM_043279542.1"/>
</dbReference>
<evidence type="ECO:0000256" key="1">
    <source>
        <dbReference type="SAM" id="MobiDB-lite"/>
    </source>
</evidence>
<gene>
    <name evidence="2" type="ORF">ACHE_10462S</name>
</gene>
<accession>A0A7R7ZHW9</accession>
<protein>
    <submittedName>
        <fullName evidence="2">Uncharacterized protein</fullName>
    </submittedName>
</protein>
<dbReference type="EMBL" id="AP024416">
    <property type="protein sequence ID" value="BCR83060.1"/>
    <property type="molecule type" value="Genomic_DNA"/>
</dbReference>
<dbReference type="Proteomes" id="UP000637239">
    <property type="component" value="Chromosome 1"/>
</dbReference>
<sequence>MITITVGLQDIQNKGPDLDEDSGSDLVNQIGKKLEHIARLNDSQKTDTFIRAQSGGFIRWHILSAGETIISSTHRDGCMDVFFALVTLEDRSRVMPLDLNKTQLCQLVRGLGSDLEQLQKLKRSQVADIWYGLEHAGFVERGCVESSQVQEVIQDNLQGNCNTDVVQPTLSPPLALSLPMSDPTTSDPANDTLQFDFEHDSWTLWTDDMYACGDYPGSVFDTALGTRTPDNSAVPMALNMIPLVNPHPVSGISSPAETTSTPGLHQSVSSYSTPSTTYVDSPHMGEQLLPGLGATMLNQAVKRKRRDSDQSMQSKSTAVKLNPTIFQLLQSCAFYKVDKPEEERFQKALSILKAEVHLFMDPCGMLQPLLGGRDKNMLLSFHALGLPAVWRGKEGAVDYIRLLDRHASQSCLHPIAERIAQVLLYFNYKELCKHPQKYLPPGSKPNVTSVLNCIVDAYHDDPRKSMPLQSRRNRISGHHVRGGRRWWDLAGTWGAGILLTGDALLMSIMCNDSFSILQTNALVTFVLNTRPGTIRIFRALEPVVKSLMFEQVTDDLTALFNDESGLLGQNELTHAHAEDEAALACQRIENPWTEIDANECAMAKMREFVNVLTM</sequence>
<reference evidence="2" key="2">
    <citation type="submission" date="2021-02" db="EMBL/GenBank/DDBJ databases">
        <title>Aspergillus chevalieri M1 genome sequence.</title>
        <authorList>
            <person name="Kadooka C."/>
            <person name="Mori K."/>
            <person name="Futagami T."/>
        </authorList>
    </citation>
    <scope>NUCLEOTIDE SEQUENCE</scope>
    <source>
        <strain evidence="2">M1</strain>
    </source>
</reference>
<evidence type="ECO:0000313" key="3">
    <source>
        <dbReference type="Proteomes" id="UP000637239"/>
    </source>
</evidence>
<dbReference type="KEGG" id="ache:ACHE_10462S"/>
<feature type="compositionally biased region" description="Polar residues" evidence="1">
    <location>
        <begin position="252"/>
        <end position="266"/>
    </location>
</feature>
<reference evidence="2" key="1">
    <citation type="submission" date="2021-01" db="EMBL/GenBank/DDBJ databases">
        <authorList>
            <consortium name="Aspergillus chevalieri M1 genome sequencing consortium"/>
            <person name="Kazuki M."/>
            <person name="Futagami T."/>
        </authorList>
    </citation>
    <scope>NUCLEOTIDE SEQUENCE</scope>
    <source>
        <strain evidence="2">M1</strain>
    </source>
</reference>
<feature type="region of interest" description="Disordered" evidence="1">
    <location>
        <begin position="252"/>
        <end position="279"/>
    </location>
</feature>